<evidence type="ECO:0000256" key="8">
    <source>
        <dbReference type="ARBA" id="ARBA00022967"/>
    </source>
</evidence>
<evidence type="ECO:0000256" key="13">
    <source>
        <dbReference type="ARBA" id="ARBA00023128"/>
    </source>
</evidence>
<dbReference type="GO" id="GO:0016651">
    <property type="term" value="F:oxidoreductase activity, acting on NAD(P)H"/>
    <property type="evidence" value="ECO:0007669"/>
    <property type="project" value="InterPro"/>
</dbReference>
<evidence type="ECO:0000256" key="17">
    <source>
        <dbReference type="RuleBase" id="RU004419"/>
    </source>
</evidence>
<dbReference type="EC" id="7.1.1.2" evidence="3 17"/>
<comment type="catalytic activity">
    <reaction evidence="16">
        <text>a ubiquinone + NADH + 5 H(+)(in) = a ubiquinol + NAD(+) + 4 H(+)(out)</text>
        <dbReference type="Rhea" id="RHEA:29091"/>
        <dbReference type="Rhea" id="RHEA-COMP:9565"/>
        <dbReference type="Rhea" id="RHEA-COMP:9566"/>
        <dbReference type="ChEBI" id="CHEBI:15378"/>
        <dbReference type="ChEBI" id="CHEBI:16389"/>
        <dbReference type="ChEBI" id="CHEBI:17976"/>
        <dbReference type="ChEBI" id="CHEBI:57540"/>
        <dbReference type="ChEBI" id="CHEBI:57945"/>
        <dbReference type="EC" id="7.1.1.2"/>
    </reaction>
    <physiologicalReaction direction="left-to-right" evidence="16">
        <dbReference type="Rhea" id="RHEA:29092"/>
    </physiologicalReaction>
</comment>
<evidence type="ECO:0000256" key="5">
    <source>
        <dbReference type="ARBA" id="ARBA00022448"/>
    </source>
</evidence>
<dbReference type="InterPro" id="IPR001133">
    <property type="entry name" value="NADH_UbQ_OxRdtase_chain4L/K"/>
</dbReference>
<evidence type="ECO:0000256" key="1">
    <source>
        <dbReference type="ARBA" id="ARBA00004225"/>
    </source>
</evidence>
<keyword evidence="6 17" id="KW-0679">Respiratory chain</keyword>
<keyword evidence="7 17" id="KW-0812">Transmembrane</keyword>
<evidence type="ECO:0000256" key="6">
    <source>
        <dbReference type="ARBA" id="ARBA00022660"/>
    </source>
</evidence>
<dbReference type="GO" id="GO:0042773">
    <property type="term" value="P:ATP synthesis coupled electron transport"/>
    <property type="evidence" value="ECO:0007669"/>
    <property type="project" value="UniProtKB-UniRule"/>
</dbReference>
<name>A0A343VTF1_9NEOB</name>
<evidence type="ECO:0000256" key="11">
    <source>
        <dbReference type="ARBA" id="ARBA00023027"/>
    </source>
</evidence>
<keyword evidence="10 17" id="KW-1133">Transmembrane helix</keyword>
<dbReference type="GO" id="GO:0005743">
    <property type="term" value="C:mitochondrial inner membrane"/>
    <property type="evidence" value="ECO:0007669"/>
    <property type="project" value="UniProtKB-SubCell"/>
</dbReference>
<feature type="transmembrane region" description="Helical" evidence="17">
    <location>
        <begin position="57"/>
        <end position="78"/>
    </location>
</feature>
<evidence type="ECO:0000256" key="15">
    <source>
        <dbReference type="ARBA" id="ARBA00043911"/>
    </source>
</evidence>
<evidence type="ECO:0000256" key="7">
    <source>
        <dbReference type="ARBA" id="ARBA00022692"/>
    </source>
</evidence>
<keyword evidence="17" id="KW-0999">Mitochondrion inner membrane</keyword>
<evidence type="ECO:0000256" key="4">
    <source>
        <dbReference type="ARBA" id="ARBA00016612"/>
    </source>
</evidence>
<keyword evidence="11 17" id="KW-0520">NAD</keyword>
<geneLocation type="mitochondrion" evidence="18"/>
<evidence type="ECO:0000256" key="2">
    <source>
        <dbReference type="ARBA" id="ARBA00010519"/>
    </source>
</evidence>
<proteinExistence type="inferred from homology"/>
<sequence>MPHTLTTCFFIALTGFTFHRNRFLSALLCLEAMMLVIFLSLTLWPHNLSTSMHMAPIIVLTLSACEAALALSLMIAMARSHGTDKLKTLNLLRC</sequence>
<comment type="similarity">
    <text evidence="2 17">Belongs to the complex I subunit 4L family.</text>
</comment>
<keyword evidence="5 17" id="KW-0813">Transport</keyword>
<keyword evidence="12 17" id="KW-0830">Ubiquinone</keyword>
<evidence type="ECO:0000256" key="14">
    <source>
        <dbReference type="ARBA" id="ARBA00023136"/>
    </source>
</evidence>
<comment type="function">
    <text evidence="15">Core subunit of the mitochondrial membrane respiratory chain NADH dehydrogenase (Complex I) which catalyzes electron transfer from NADH through the respiratory chain, using ubiquinone as an electron acceptor. Part of the enzyme membrane arm which is embedded in the lipid bilayer and involved in proton translocation.</text>
</comment>
<evidence type="ECO:0000256" key="3">
    <source>
        <dbReference type="ARBA" id="ARBA00012944"/>
    </source>
</evidence>
<organism evidence="18">
    <name type="scientific">Oreophryne sp. TNHC-GDC 18615</name>
    <dbReference type="NCBI Taxonomy" id="1933078"/>
    <lineage>
        <taxon>Eukaryota</taxon>
        <taxon>Metazoa</taxon>
        <taxon>Chordata</taxon>
        <taxon>Craniata</taxon>
        <taxon>Vertebrata</taxon>
        <taxon>Euteleostomi</taxon>
        <taxon>Amphibia</taxon>
        <taxon>Batrachia</taxon>
        <taxon>Anura</taxon>
        <taxon>Neobatrachia</taxon>
        <taxon>Microhyloidea</taxon>
        <taxon>Microhylidae</taxon>
        <taxon>Genyophryninae</taxon>
        <taxon>Oreophryne</taxon>
    </lineage>
</organism>
<reference evidence="18" key="1">
    <citation type="journal article" date="2018" name="Mol. Phylogenet. Evol.">
        <title>A large-scale phylogeny of Microhylidae inferred from a combined dataset of 121 genes and 427 taxa.</title>
        <authorList>
            <person name="Tu N."/>
            <person name="Yang M."/>
            <person name="Liang D."/>
            <person name="Zhang P."/>
        </authorList>
    </citation>
    <scope>NUCLEOTIDE SEQUENCE</scope>
</reference>
<dbReference type="EMBL" id="MG020776">
    <property type="protein sequence ID" value="AVP25666.1"/>
    <property type="molecule type" value="Genomic_DNA"/>
</dbReference>
<dbReference type="GO" id="GO:0030964">
    <property type="term" value="C:NADH dehydrogenase complex"/>
    <property type="evidence" value="ECO:0007669"/>
    <property type="project" value="TreeGrafter"/>
</dbReference>
<dbReference type="PANTHER" id="PTHR11434">
    <property type="entry name" value="NADH-UBIQUINONE OXIDOREDUCTASE SUBUNIT ND4L"/>
    <property type="match status" value="1"/>
</dbReference>
<keyword evidence="14 17" id="KW-0472">Membrane</keyword>
<feature type="transmembrane region" description="Helical" evidence="17">
    <location>
        <begin position="23"/>
        <end position="45"/>
    </location>
</feature>
<keyword evidence="8 17" id="KW-1278">Translocase</keyword>
<dbReference type="Gene3D" id="1.10.287.3510">
    <property type="match status" value="1"/>
</dbReference>
<evidence type="ECO:0000256" key="9">
    <source>
        <dbReference type="ARBA" id="ARBA00022982"/>
    </source>
</evidence>
<keyword evidence="13 17" id="KW-0496">Mitochondrion</keyword>
<evidence type="ECO:0000256" key="16">
    <source>
        <dbReference type="ARBA" id="ARBA00048769"/>
    </source>
</evidence>
<dbReference type="GO" id="GO:0008137">
    <property type="term" value="F:NADH dehydrogenase (ubiquinone) activity"/>
    <property type="evidence" value="ECO:0007669"/>
    <property type="project" value="UniProtKB-EC"/>
</dbReference>
<accession>A0A343VTF1</accession>
<keyword evidence="9 17" id="KW-0249">Electron transport</keyword>
<protein>
    <recommendedName>
        <fullName evidence="4 17">NADH-ubiquinone oxidoreductase chain 4L</fullName>
        <ecNumber evidence="3 17">7.1.1.2</ecNumber>
    </recommendedName>
</protein>
<dbReference type="PANTHER" id="PTHR11434:SF0">
    <property type="entry name" value="NADH-UBIQUINONE OXIDOREDUCTASE CHAIN 4L"/>
    <property type="match status" value="1"/>
</dbReference>
<comment type="subcellular location">
    <subcellularLocation>
        <location evidence="17">Mitochondrion inner membrane</location>
        <topology evidence="17">Multi-pass membrane protein</topology>
    </subcellularLocation>
    <subcellularLocation>
        <location evidence="1">Mitochondrion membrane</location>
        <topology evidence="1">Multi-pass membrane protein</topology>
    </subcellularLocation>
</comment>
<dbReference type="AlphaFoldDB" id="A0A343VTF1"/>
<gene>
    <name evidence="18" type="primary">ND4L</name>
</gene>
<evidence type="ECO:0000256" key="12">
    <source>
        <dbReference type="ARBA" id="ARBA00023075"/>
    </source>
</evidence>
<evidence type="ECO:0000313" key="18">
    <source>
        <dbReference type="EMBL" id="AVP25666.1"/>
    </source>
</evidence>
<dbReference type="Pfam" id="PF00420">
    <property type="entry name" value="Oxidored_q2"/>
    <property type="match status" value="1"/>
</dbReference>
<evidence type="ECO:0000256" key="10">
    <source>
        <dbReference type="ARBA" id="ARBA00022989"/>
    </source>
</evidence>
<dbReference type="InterPro" id="IPR039428">
    <property type="entry name" value="NUOK/Mnh_C1-like"/>
</dbReference>